<keyword evidence="2" id="KW-1185">Reference proteome</keyword>
<dbReference type="EMBL" id="CP030851">
    <property type="protein sequence ID" value="AXE21811.1"/>
    <property type="molecule type" value="Genomic_DNA"/>
</dbReference>
<proteinExistence type="predicted"/>
<protein>
    <submittedName>
        <fullName evidence="1">Uncharacterized protein</fullName>
    </submittedName>
</protein>
<keyword evidence="1" id="KW-0614">Plasmid</keyword>
<dbReference type="AlphaFoldDB" id="A0A344TT40"/>
<organism evidence="1 2">
    <name type="scientific">Runella rosea</name>
    <dbReference type="NCBI Taxonomy" id="2259595"/>
    <lineage>
        <taxon>Bacteria</taxon>
        <taxon>Pseudomonadati</taxon>
        <taxon>Bacteroidota</taxon>
        <taxon>Cytophagia</taxon>
        <taxon>Cytophagales</taxon>
        <taxon>Spirosomataceae</taxon>
        <taxon>Runella</taxon>
    </lineage>
</organism>
<reference evidence="1 2" key="1">
    <citation type="submission" date="2018-07" db="EMBL/GenBank/DDBJ databases">
        <title>Genome sequencing of Runella.</title>
        <authorList>
            <person name="Baek M.-G."/>
            <person name="Yi H."/>
        </authorList>
    </citation>
    <scope>NUCLEOTIDE SEQUENCE [LARGE SCALE GENOMIC DNA]</scope>
    <source>
        <strain evidence="1 2">HYN0085</strain>
        <plasmid evidence="1 2">unnamed1</plasmid>
    </source>
</reference>
<sequence length="280" mass="31301">MLITEITGLSTDNQLRGNGSLRIILQEFSQKSNNFDSEIKSSYLKDIRQSSQRVISLFSMDNVTYKNIILGLQNLDCNKCKLTESDLYDERAENLKTSLAAVEELYIVSESLVKGQPNLQSAVDGLKSFRNELLDLITDFADISAARKAIKDNIFEIGLGPVFALGGSTFIFSFETRNKLSLAPDFGLVTTRIGNDGSNPYGFVPYFGFHVNFRPINRDVPFKSYNHKPFHYGSLFIGWSLVSIDNGPKQSAGADSVASFFSKGKGTFINWFRHPLRQCC</sequence>
<dbReference type="Proteomes" id="UP000251993">
    <property type="component" value="Plasmid unnamed1"/>
</dbReference>
<dbReference type="OrthoDB" id="1447045at2"/>
<evidence type="ECO:0000313" key="2">
    <source>
        <dbReference type="Proteomes" id="UP000251993"/>
    </source>
</evidence>
<dbReference type="KEGG" id="run:DR864_28475"/>
<gene>
    <name evidence="1" type="ORF">DR864_28475</name>
</gene>
<dbReference type="RefSeq" id="WP_114070552.1">
    <property type="nucleotide sequence ID" value="NZ_CP030851.1"/>
</dbReference>
<accession>A0A344TT40</accession>
<name>A0A344TT40_9BACT</name>
<evidence type="ECO:0000313" key="1">
    <source>
        <dbReference type="EMBL" id="AXE21811.1"/>
    </source>
</evidence>
<geneLocation type="plasmid" evidence="1 2">
    <name>unnamed1</name>
</geneLocation>